<keyword evidence="1" id="KW-0472">Membrane</keyword>
<keyword evidence="3" id="KW-1185">Reference proteome</keyword>
<dbReference type="Proteomes" id="UP000244962">
    <property type="component" value="Unassembled WGS sequence"/>
</dbReference>
<evidence type="ECO:0000313" key="3">
    <source>
        <dbReference type="Proteomes" id="UP000244962"/>
    </source>
</evidence>
<evidence type="ECO:0000313" key="2">
    <source>
        <dbReference type="EMBL" id="PWC07226.1"/>
    </source>
</evidence>
<accession>A0A2U1TED3</accession>
<protein>
    <recommendedName>
        <fullName evidence="4">Tetratricopeptide repeat protein</fullName>
    </recommendedName>
</protein>
<comment type="caution">
    <text evidence="2">The sequence shown here is derived from an EMBL/GenBank/DDBJ whole genome shotgun (WGS) entry which is preliminary data.</text>
</comment>
<reference evidence="3" key="1">
    <citation type="submission" date="2018-04" db="EMBL/GenBank/DDBJ databases">
        <authorList>
            <person name="Liu S."/>
            <person name="Wang Z."/>
            <person name="Li J."/>
        </authorList>
    </citation>
    <scope>NUCLEOTIDE SEQUENCE [LARGE SCALE GENOMIC DNA]</scope>
    <source>
        <strain evidence="3">622</strain>
    </source>
</reference>
<keyword evidence="1" id="KW-0812">Transmembrane</keyword>
<organism evidence="2 3">
    <name type="scientific">Mycetocola zhujimingii</name>
    <dbReference type="NCBI Taxonomy" id="2079792"/>
    <lineage>
        <taxon>Bacteria</taxon>
        <taxon>Bacillati</taxon>
        <taxon>Actinomycetota</taxon>
        <taxon>Actinomycetes</taxon>
        <taxon>Micrococcales</taxon>
        <taxon>Microbacteriaceae</taxon>
        <taxon>Mycetocola</taxon>
    </lineage>
</organism>
<feature type="transmembrane region" description="Helical" evidence="1">
    <location>
        <begin position="175"/>
        <end position="195"/>
    </location>
</feature>
<keyword evidence="1" id="KW-1133">Transmembrane helix</keyword>
<dbReference type="AlphaFoldDB" id="A0A2U1TED3"/>
<feature type="transmembrane region" description="Helical" evidence="1">
    <location>
        <begin position="141"/>
        <end position="163"/>
    </location>
</feature>
<dbReference type="InterPro" id="IPR011990">
    <property type="entry name" value="TPR-like_helical_dom_sf"/>
</dbReference>
<sequence length="234" mass="25569">MPVSQHQEEANEINRAQQLIRVGKPSAARQALKAAVRAQPDSRPLRLLLAELYREIDCPDQAGRWGILVDGWTTPREQDRLARLLASSGVARQDVPVFLALPSRNLGEYATIGALLDGPVARYRPRYDDKIVKRPNPRSRFFTAVAKVVWVVAFVAIGIHLITSAIEWFPGRDELLVLAQWLGDSGAVLLGFAVLMHAAAAAAQRELRWAATLGVVALLITGSAIARVADLFPG</sequence>
<proteinExistence type="predicted"/>
<feature type="transmembrane region" description="Helical" evidence="1">
    <location>
        <begin position="207"/>
        <end position="229"/>
    </location>
</feature>
<name>A0A2U1TED3_9MICO</name>
<dbReference type="Gene3D" id="1.25.40.10">
    <property type="entry name" value="Tetratricopeptide repeat domain"/>
    <property type="match status" value="1"/>
</dbReference>
<dbReference type="Pfam" id="PF20225">
    <property type="entry name" value="DUF6584"/>
    <property type="match status" value="1"/>
</dbReference>
<dbReference type="InterPro" id="IPR046491">
    <property type="entry name" value="DUF6584"/>
</dbReference>
<dbReference type="RefSeq" id="WP_108962579.1">
    <property type="nucleotide sequence ID" value="NZ_QEFB01000005.1"/>
</dbReference>
<dbReference type="EMBL" id="QEFB01000005">
    <property type="protein sequence ID" value="PWC07226.1"/>
    <property type="molecule type" value="Genomic_DNA"/>
</dbReference>
<evidence type="ECO:0000256" key="1">
    <source>
        <dbReference type="SAM" id="Phobius"/>
    </source>
</evidence>
<evidence type="ECO:0008006" key="4">
    <source>
        <dbReference type="Google" id="ProtNLM"/>
    </source>
</evidence>
<gene>
    <name evidence="2" type="ORF">DF223_06205</name>
</gene>